<proteinExistence type="predicted"/>
<keyword evidence="1" id="KW-0472">Membrane</keyword>
<feature type="transmembrane region" description="Helical" evidence="1">
    <location>
        <begin position="75"/>
        <end position="96"/>
    </location>
</feature>
<dbReference type="RefSeq" id="WP_098739738.1">
    <property type="nucleotide sequence ID" value="NZ_PDKW01000043.1"/>
</dbReference>
<feature type="transmembrane region" description="Helical" evidence="1">
    <location>
        <begin position="134"/>
        <end position="151"/>
    </location>
</feature>
<dbReference type="AlphaFoldDB" id="A0A2B8B6V4"/>
<feature type="transmembrane region" description="Helical" evidence="1">
    <location>
        <begin position="368"/>
        <end position="390"/>
    </location>
</feature>
<name>A0A2B8B6V4_9PROT</name>
<feature type="transmembrane region" description="Helical" evidence="1">
    <location>
        <begin position="36"/>
        <end position="54"/>
    </location>
</feature>
<evidence type="ECO:0000313" key="2">
    <source>
        <dbReference type="EMBL" id="PGH53681.1"/>
    </source>
</evidence>
<feature type="transmembrane region" description="Helical" evidence="1">
    <location>
        <begin position="251"/>
        <end position="273"/>
    </location>
</feature>
<feature type="transmembrane region" description="Helical" evidence="1">
    <location>
        <begin position="203"/>
        <end position="221"/>
    </location>
</feature>
<dbReference type="OrthoDB" id="7300702at2"/>
<comment type="caution">
    <text evidence="2">The sequence shown here is derived from an EMBL/GenBank/DDBJ whole genome shotgun (WGS) entry which is preliminary data.</text>
</comment>
<gene>
    <name evidence="2" type="ORF">CRT60_27910</name>
</gene>
<keyword evidence="1" id="KW-0812">Transmembrane</keyword>
<feature type="transmembrane region" description="Helical" evidence="1">
    <location>
        <begin position="108"/>
        <end position="127"/>
    </location>
</feature>
<accession>A0A2B8B6V4</accession>
<keyword evidence="3" id="KW-1185">Reference proteome</keyword>
<dbReference type="Proteomes" id="UP000225379">
    <property type="component" value="Unassembled WGS sequence"/>
</dbReference>
<evidence type="ECO:0000256" key="1">
    <source>
        <dbReference type="SAM" id="Phobius"/>
    </source>
</evidence>
<reference evidence="3" key="1">
    <citation type="submission" date="2017-10" db="EMBL/GenBank/DDBJ databases">
        <authorList>
            <person name="Kravchenko I.K."/>
            <person name="Grouzdev D.S."/>
        </authorList>
    </citation>
    <scope>NUCLEOTIDE SEQUENCE [LARGE SCALE GENOMIC DNA]</scope>
    <source>
        <strain evidence="3">B2</strain>
    </source>
</reference>
<dbReference type="EMBL" id="PDKW01000043">
    <property type="protein sequence ID" value="PGH53681.1"/>
    <property type="molecule type" value="Genomic_DNA"/>
</dbReference>
<feature type="transmembrane region" description="Helical" evidence="1">
    <location>
        <begin position="227"/>
        <end position="244"/>
    </location>
</feature>
<evidence type="ECO:0000313" key="3">
    <source>
        <dbReference type="Proteomes" id="UP000225379"/>
    </source>
</evidence>
<organism evidence="2 3">
    <name type="scientific">Azospirillum palustre</name>
    <dbReference type="NCBI Taxonomy" id="2044885"/>
    <lineage>
        <taxon>Bacteria</taxon>
        <taxon>Pseudomonadati</taxon>
        <taxon>Pseudomonadota</taxon>
        <taxon>Alphaproteobacteria</taxon>
        <taxon>Rhodospirillales</taxon>
        <taxon>Azospirillaceae</taxon>
        <taxon>Azospirillum</taxon>
    </lineage>
</organism>
<sequence>MTVAAARMGALAMAAALLLYGGLSVPAPPALRGVEGAIGLLILLSIGWKWPLAVASGHALRTPPGAGWMKSGRGWMPVAVAAFAWLLWVPLLRGAALGWDVVDILRDVVPLLYLFLPVLLVPALRAAGRNAVRALAGGIGIAGLLLALRWWRQADWGFGAIGQRAMADGGAYLLNAPAVLFAAVVLPATALSLIGIGGRFRSWLAAIPCAVGGALCLAALAGAVHRTALGLALLSLALIALWWARRQAWLALPLLIGLGLAAAVGGDALVGAWQQAAEKTRLTGINARWEEAAAVIEHAVASPWALLFGDGWGARIANPAVGGWRVSYTHTLASYSLLKTGLCGMVALAAYLGALVRPWCRLLAADPPLALTVVPPLAMALCLHTSFKYLDTGIILSMMLLAAECRKGLSDP</sequence>
<keyword evidence="1" id="KW-1133">Transmembrane helix</keyword>
<evidence type="ECO:0008006" key="4">
    <source>
        <dbReference type="Google" id="ProtNLM"/>
    </source>
</evidence>
<feature type="transmembrane region" description="Helical" evidence="1">
    <location>
        <begin position="171"/>
        <end position="196"/>
    </location>
</feature>
<protein>
    <recommendedName>
        <fullName evidence="4">O-antigen ligase domain-containing protein</fullName>
    </recommendedName>
</protein>
<feature type="transmembrane region" description="Helical" evidence="1">
    <location>
        <begin position="332"/>
        <end position="356"/>
    </location>
</feature>